<dbReference type="GeneID" id="74897204"/>
<dbReference type="InParanoid" id="C8VQC4"/>
<proteinExistence type="predicted"/>
<dbReference type="AlphaFoldDB" id="C8VQC4"/>
<reference evidence="2" key="1">
    <citation type="journal article" date="2005" name="Nature">
        <title>Sequencing of Aspergillus nidulans and comparative analysis with A. fumigatus and A. oryzae.</title>
        <authorList>
            <person name="Galagan J.E."/>
            <person name="Calvo S.E."/>
            <person name="Cuomo C."/>
            <person name="Ma L.J."/>
            <person name="Wortman J.R."/>
            <person name="Batzoglou S."/>
            <person name="Lee S.I."/>
            <person name="Basturkmen M."/>
            <person name="Spevak C.C."/>
            <person name="Clutterbuck J."/>
            <person name="Kapitonov V."/>
            <person name="Jurka J."/>
            <person name="Scazzocchio C."/>
            <person name="Farman M."/>
            <person name="Butler J."/>
            <person name="Purcell S."/>
            <person name="Harris S."/>
            <person name="Braus G.H."/>
            <person name="Draht O."/>
            <person name="Busch S."/>
            <person name="D'Enfert C."/>
            <person name="Bouchier C."/>
            <person name="Goldman G.H."/>
            <person name="Bell-Pedersen D."/>
            <person name="Griffiths-Jones S."/>
            <person name="Doonan J.H."/>
            <person name="Yu J."/>
            <person name="Vienken K."/>
            <person name="Pain A."/>
            <person name="Freitag M."/>
            <person name="Selker E.U."/>
            <person name="Archer D.B."/>
            <person name="Penalva M.A."/>
            <person name="Oakley B.R."/>
            <person name="Momany M."/>
            <person name="Tanaka T."/>
            <person name="Kumagai T."/>
            <person name="Asai K."/>
            <person name="Machida M."/>
            <person name="Nierman W.C."/>
            <person name="Denning D.W."/>
            <person name="Caddick M."/>
            <person name="Hynes M."/>
            <person name="Paoletti M."/>
            <person name="Fischer R."/>
            <person name="Miller B."/>
            <person name="Dyer P."/>
            <person name="Sachs M.S."/>
            <person name="Osmani S.A."/>
            <person name="Birren B.W."/>
        </authorList>
    </citation>
    <scope>NUCLEOTIDE SEQUENCE [LARGE SCALE GENOMIC DNA]</scope>
    <source>
        <strain evidence="2">FGSC A4 / ATCC 38163 / CBS 112.46 / NRRL 194 / M139</strain>
    </source>
</reference>
<dbReference type="Proteomes" id="UP000000560">
    <property type="component" value="Chromosome VIII"/>
</dbReference>
<dbReference type="KEGG" id="ani:ANIA_11653"/>
<protein>
    <submittedName>
        <fullName evidence="1">Uncharacterized protein</fullName>
    </submittedName>
</protein>
<evidence type="ECO:0000313" key="1">
    <source>
        <dbReference type="EMBL" id="CBF87311.1"/>
    </source>
</evidence>
<evidence type="ECO:0000313" key="2">
    <source>
        <dbReference type="Proteomes" id="UP000000560"/>
    </source>
</evidence>
<name>C8VQC4_EMENI</name>
<dbReference type="HOGENOM" id="CLU_2346672_0_0_1"/>
<sequence length="97" mass="10541">MADIQPGSECDFVSVDVQTASDIIIWVHGLGDPDMSVLRNCQLLDLNRLLKRCWEDQDSDSTAIETDSGLLRARQSLPSSVAAGYPDGGYQADLSLL</sequence>
<reference evidence="2" key="2">
    <citation type="journal article" date="2009" name="Fungal Genet. Biol.">
        <title>The 2008 update of the Aspergillus nidulans genome annotation: a community effort.</title>
        <authorList>
            <person name="Wortman J.R."/>
            <person name="Gilsenan J.M."/>
            <person name="Joardar V."/>
            <person name="Deegan J."/>
            <person name="Clutterbuck J."/>
            <person name="Andersen M.R."/>
            <person name="Archer D."/>
            <person name="Bencina M."/>
            <person name="Braus G."/>
            <person name="Coutinho P."/>
            <person name="von Dohren H."/>
            <person name="Doonan J."/>
            <person name="Driessen A.J."/>
            <person name="Durek P."/>
            <person name="Espeso E."/>
            <person name="Fekete E."/>
            <person name="Flipphi M."/>
            <person name="Estrada C.G."/>
            <person name="Geysens S."/>
            <person name="Goldman G."/>
            <person name="de Groot P.W."/>
            <person name="Hansen K."/>
            <person name="Harris S.D."/>
            <person name="Heinekamp T."/>
            <person name="Helmstaedt K."/>
            <person name="Henrissat B."/>
            <person name="Hofmann G."/>
            <person name="Homan T."/>
            <person name="Horio T."/>
            <person name="Horiuchi H."/>
            <person name="James S."/>
            <person name="Jones M."/>
            <person name="Karaffa L."/>
            <person name="Karanyi Z."/>
            <person name="Kato M."/>
            <person name="Keller N."/>
            <person name="Kelly D.E."/>
            <person name="Kiel J.A."/>
            <person name="Kim J.M."/>
            <person name="van der Klei I.J."/>
            <person name="Klis F.M."/>
            <person name="Kovalchuk A."/>
            <person name="Krasevec N."/>
            <person name="Kubicek C.P."/>
            <person name="Liu B."/>
            <person name="Maccabe A."/>
            <person name="Meyer V."/>
            <person name="Mirabito P."/>
            <person name="Miskei M."/>
            <person name="Mos M."/>
            <person name="Mullins J."/>
            <person name="Nelson D.R."/>
            <person name="Nielsen J."/>
            <person name="Oakley B.R."/>
            <person name="Osmani S.A."/>
            <person name="Pakula T."/>
            <person name="Paszewski A."/>
            <person name="Paulsen I."/>
            <person name="Pilsyk S."/>
            <person name="Pocsi I."/>
            <person name="Punt P.J."/>
            <person name="Ram A.F."/>
            <person name="Ren Q."/>
            <person name="Robellet X."/>
            <person name="Robson G."/>
            <person name="Seiboth B."/>
            <person name="van Solingen P."/>
            <person name="Specht T."/>
            <person name="Sun J."/>
            <person name="Taheri-Talesh N."/>
            <person name="Takeshita N."/>
            <person name="Ussery D."/>
            <person name="vanKuyk P.A."/>
            <person name="Visser H."/>
            <person name="van de Vondervoort P.J."/>
            <person name="de Vries R.P."/>
            <person name="Walton J."/>
            <person name="Xiang X."/>
            <person name="Xiong Y."/>
            <person name="Zeng A.P."/>
            <person name="Brandt B.W."/>
            <person name="Cornell M.J."/>
            <person name="van den Hondel C.A."/>
            <person name="Visser J."/>
            <person name="Oliver S.G."/>
            <person name="Turner G."/>
        </authorList>
    </citation>
    <scope>GENOME REANNOTATION</scope>
    <source>
        <strain evidence="2">FGSC A4 / ATCC 38163 / CBS 112.46 / NRRL 194 / M139</strain>
    </source>
</reference>
<dbReference type="RefSeq" id="XP_050468956.1">
    <property type="nucleotide sequence ID" value="XM_050613116.1"/>
</dbReference>
<organism evidence="1 2">
    <name type="scientific">Emericella nidulans (strain FGSC A4 / ATCC 38163 / CBS 112.46 / NRRL 194 / M139)</name>
    <name type="common">Aspergillus nidulans</name>
    <dbReference type="NCBI Taxonomy" id="227321"/>
    <lineage>
        <taxon>Eukaryota</taxon>
        <taxon>Fungi</taxon>
        <taxon>Dikarya</taxon>
        <taxon>Ascomycota</taxon>
        <taxon>Pezizomycotina</taxon>
        <taxon>Eurotiomycetes</taxon>
        <taxon>Eurotiomycetidae</taxon>
        <taxon>Eurotiales</taxon>
        <taxon>Aspergillaceae</taxon>
        <taxon>Aspergillus</taxon>
        <taxon>Aspergillus subgen. Nidulantes</taxon>
    </lineage>
</organism>
<accession>C8VQC4</accession>
<dbReference type="EMBL" id="BN001308">
    <property type="protein sequence ID" value="CBF87311.1"/>
    <property type="molecule type" value="Genomic_DNA"/>
</dbReference>
<gene>
    <name evidence="1" type="ORF">ANIA_11653</name>
</gene>
<keyword evidence="2" id="KW-1185">Reference proteome</keyword>